<dbReference type="AlphaFoldDB" id="A0A1M4V3S5"/>
<accession>A0A1M4V3S5</accession>
<evidence type="ECO:0000313" key="2">
    <source>
        <dbReference type="Proteomes" id="UP000184518"/>
    </source>
</evidence>
<sequence length="255" mass="30031">MKEEDQHDCISREDLLEQTRQNIEQFGLQVIMVSSTEYLPSFAYSVGLEKTYKHPEIICFGLSNDLAHKIINDIAEILKKGEAIQSGKVYDEIFNNSRAYFLNVDKRNIPDYFGSALNYYQDKGFDALQLIWTDRNDKFPWEENFEEEFLFIQPLLDRNAEFKFYEPKNLTTFTTKQWLEESKPILRVVHDNDGDWQFLTGDQMPDDIRIVALEELIKSDQTLNNVFDLDYGEEAERSSVGGKWTRYKLEDDEEK</sequence>
<dbReference type="STRING" id="1416778.SAMN05443633_101664"/>
<dbReference type="Pfam" id="PF14081">
    <property type="entry name" value="DUF4262"/>
    <property type="match status" value="1"/>
</dbReference>
<evidence type="ECO:0000313" key="1">
    <source>
        <dbReference type="EMBL" id="SHE63595.1"/>
    </source>
</evidence>
<dbReference type="EMBL" id="FQUT01000001">
    <property type="protein sequence ID" value="SHE63595.1"/>
    <property type="molecule type" value="Genomic_DNA"/>
</dbReference>
<reference evidence="2" key="1">
    <citation type="submission" date="2016-11" db="EMBL/GenBank/DDBJ databases">
        <authorList>
            <person name="Varghese N."/>
            <person name="Submissions S."/>
        </authorList>
    </citation>
    <scope>NUCLEOTIDE SEQUENCE [LARGE SCALE GENOMIC DNA]</scope>
    <source>
        <strain evidence="2">DSM 27619</strain>
    </source>
</reference>
<name>A0A1M4V3S5_9FLAO</name>
<keyword evidence="2" id="KW-1185">Reference proteome</keyword>
<dbReference type="InterPro" id="IPR025358">
    <property type="entry name" value="DUF4262"/>
</dbReference>
<evidence type="ECO:0008006" key="3">
    <source>
        <dbReference type="Google" id="ProtNLM"/>
    </source>
</evidence>
<gene>
    <name evidence="1" type="ORF">SAMN05443633_101664</name>
</gene>
<protein>
    <recommendedName>
        <fullName evidence="3">DUF4262 domain-containing protein</fullName>
    </recommendedName>
</protein>
<dbReference type="OrthoDB" id="9793188at2"/>
<dbReference type="Proteomes" id="UP000184518">
    <property type="component" value="Unassembled WGS sequence"/>
</dbReference>
<organism evidence="1 2">
    <name type="scientific">Chryseobacterium arachidis</name>
    <dbReference type="NCBI Taxonomy" id="1416778"/>
    <lineage>
        <taxon>Bacteria</taxon>
        <taxon>Pseudomonadati</taxon>
        <taxon>Bacteroidota</taxon>
        <taxon>Flavobacteriia</taxon>
        <taxon>Flavobacteriales</taxon>
        <taxon>Weeksellaceae</taxon>
        <taxon>Chryseobacterium group</taxon>
        <taxon>Chryseobacterium</taxon>
    </lineage>
</organism>
<dbReference type="RefSeq" id="WP_072953175.1">
    <property type="nucleotide sequence ID" value="NZ_FQUT01000001.1"/>
</dbReference>
<proteinExistence type="predicted"/>